<dbReference type="AlphaFoldDB" id="A0A0F9E0V0"/>
<protein>
    <recommendedName>
        <fullName evidence="2">Replication protein</fullName>
    </recommendedName>
</protein>
<evidence type="ECO:0008006" key="2">
    <source>
        <dbReference type="Google" id="ProtNLM"/>
    </source>
</evidence>
<organism evidence="1">
    <name type="scientific">marine sediment metagenome</name>
    <dbReference type="NCBI Taxonomy" id="412755"/>
    <lineage>
        <taxon>unclassified sequences</taxon>
        <taxon>metagenomes</taxon>
        <taxon>ecological metagenomes</taxon>
    </lineage>
</organism>
<proteinExistence type="predicted"/>
<sequence>MTTQELLTPPPELGFQVTFIAPTLPLPPADDPPAAPSLVLHRVTHEVPSPTYCPTARWVKATCDEHDNIRWMSRPCKRRFCSLCGVRRRKKIAWRIALGVELLAGKEGAGWFVGTWDHDIDKAVAVKTVTRFVAWVRRRLRRNIQYAVTWELTEAGRLHVNVVMAPWRYISQRGLSHAWTRLAGGRVVWIKRVGAGIGQEAAKSRAKAAFYFAKFEQLVPTRKGASYSRGWPKLPVSDLPARVGRLHYVPEHRLESWESPPSLFMLPQQLALWTQTAELEWMGPTEPWCNCFALQLVLDDDLPPPDVPSS</sequence>
<dbReference type="EMBL" id="LAZR01026788">
    <property type="protein sequence ID" value="KKL67658.1"/>
    <property type="molecule type" value="Genomic_DNA"/>
</dbReference>
<comment type="caution">
    <text evidence="1">The sequence shown here is derived from an EMBL/GenBank/DDBJ whole genome shotgun (WGS) entry which is preliminary data.</text>
</comment>
<reference evidence="1" key="1">
    <citation type="journal article" date="2015" name="Nature">
        <title>Complex archaea that bridge the gap between prokaryotes and eukaryotes.</title>
        <authorList>
            <person name="Spang A."/>
            <person name="Saw J.H."/>
            <person name="Jorgensen S.L."/>
            <person name="Zaremba-Niedzwiedzka K."/>
            <person name="Martijn J."/>
            <person name="Lind A.E."/>
            <person name="van Eijk R."/>
            <person name="Schleper C."/>
            <person name="Guy L."/>
            <person name="Ettema T.J."/>
        </authorList>
    </citation>
    <scope>NUCLEOTIDE SEQUENCE</scope>
</reference>
<accession>A0A0F9E0V0</accession>
<evidence type="ECO:0000313" key="1">
    <source>
        <dbReference type="EMBL" id="KKL67658.1"/>
    </source>
</evidence>
<gene>
    <name evidence="1" type="ORF">LCGC14_2132820</name>
</gene>
<name>A0A0F9E0V0_9ZZZZ</name>